<evidence type="ECO:0000313" key="1">
    <source>
        <dbReference type="EMBL" id="MFD1628343.1"/>
    </source>
</evidence>
<proteinExistence type="predicted"/>
<dbReference type="RefSeq" id="WP_379660730.1">
    <property type="nucleotide sequence ID" value="NZ_JBHUDG010000001.1"/>
</dbReference>
<comment type="caution">
    <text evidence="1">The sequence shown here is derived from an EMBL/GenBank/DDBJ whole genome shotgun (WGS) entry which is preliminary data.</text>
</comment>
<organism evidence="1 2">
    <name type="scientific">Pseudopedobacter beijingensis</name>
    <dbReference type="NCBI Taxonomy" id="1207056"/>
    <lineage>
        <taxon>Bacteria</taxon>
        <taxon>Pseudomonadati</taxon>
        <taxon>Bacteroidota</taxon>
        <taxon>Sphingobacteriia</taxon>
        <taxon>Sphingobacteriales</taxon>
        <taxon>Sphingobacteriaceae</taxon>
        <taxon>Pseudopedobacter</taxon>
    </lineage>
</organism>
<gene>
    <name evidence="1" type="ORF">ACFSAH_00560</name>
</gene>
<dbReference type="Proteomes" id="UP001597118">
    <property type="component" value="Unassembled WGS sequence"/>
</dbReference>
<accession>A0ABW4I7W8</accession>
<dbReference type="EMBL" id="JBHUDG010000001">
    <property type="protein sequence ID" value="MFD1628343.1"/>
    <property type="molecule type" value="Genomic_DNA"/>
</dbReference>
<name>A0ABW4I7W8_9SPHI</name>
<sequence length="223" mass="24366">MRKRNELSLLLAIVLTFAVNVSNAQILGWNFSNPDTKGNEESVSAKIKDPNLKSAELIRGGALINPNSFTRSFVSKLSLVGTSDNTKEKAFSKGAYYQFTIQPNKGYAVSLSALNAKLRPGAGGPYYYRWAYSLDGKKFKELGDKDMSISYDYGKPNGLLQPTLALSDVPDLQKIGDKKGVVFRLYIWGGTNPNTATFSIGRSEAGDSKDYVLSLDGEVKSVK</sequence>
<reference evidence="2" key="1">
    <citation type="journal article" date="2019" name="Int. J. Syst. Evol. Microbiol.">
        <title>The Global Catalogue of Microorganisms (GCM) 10K type strain sequencing project: providing services to taxonomists for standard genome sequencing and annotation.</title>
        <authorList>
            <consortium name="The Broad Institute Genomics Platform"/>
            <consortium name="The Broad Institute Genome Sequencing Center for Infectious Disease"/>
            <person name="Wu L."/>
            <person name="Ma J."/>
        </authorList>
    </citation>
    <scope>NUCLEOTIDE SEQUENCE [LARGE SCALE GENOMIC DNA]</scope>
    <source>
        <strain evidence="2">CCUG 53762</strain>
    </source>
</reference>
<evidence type="ECO:0000313" key="2">
    <source>
        <dbReference type="Proteomes" id="UP001597118"/>
    </source>
</evidence>
<keyword evidence="2" id="KW-1185">Reference proteome</keyword>
<protein>
    <submittedName>
        <fullName evidence="1">Uncharacterized protein</fullName>
    </submittedName>
</protein>